<dbReference type="PRINTS" id="PR00014">
    <property type="entry name" value="FNTYPEIII"/>
</dbReference>
<protein>
    <submittedName>
        <fullName evidence="6">Tandem-95 repeat protein</fullName>
    </submittedName>
</protein>
<feature type="region of interest" description="Disordered" evidence="4">
    <location>
        <begin position="1734"/>
        <end position="1761"/>
    </location>
</feature>
<dbReference type="EMBL" id="JAFLHG010000014">
    <property type="protein sequence ID" value="MBT8799105.1"/>
    <property type="molecule type" value="Genomic_DNA"/>
</dbReference>
<keyword evidence="1" id="KW-0677">Repeat</keyword>
<keyword evidence="3" id="KW-0624">Polysaccharide degradation</keyword>
<evidence type="ECO:0000256" key="3">
    <source>
        <dbReference type="ARBA" id="ARBA00023326"/>
    </source>
</evidence>
<dbReference type="PANTHER" id="PTHR13817:SF73">
    <property type="entry name" value="FIBRONECTIN TYPE-III DOMAIN-CONTAINING PROTEIN"/>
    <property type="match status" value="1"/>
</dbReference>
<evidence type="ECO:0000313" key="6">
    <source>
        <dbReference type="EMBL" id="MBT8799105.1"/>
    </source>
</evidence>
<evidence type="ECO:0000259" key="5">
    <source>
        <dbReference type="PROSITE" id="PS50853"/>
    </source>
</evidence>
<dbReference type="PANTHER" id="PTHR13817">
    <property type="entry name" value="TITIN"/>
    <property type="match status" value="1"/>
</dbReference>
<sequence length="2035" mass="210322">MRSFAWLRSRPKTLISTGVVTAAALAVGFFAVTYDGKPTTEVDLHDGGVWLTKQSSLLVGHFNHSSRVLDGGMRAGSSDYDILQSGSRVLLVDPIGSTISSVDPARVILSDSADLAPGSSVALGAGTVAVLEPSGTLWASPFSAVSGIGAEGSEPVADEGKNARVAVGADGTVYAVSAVDGVLRTYGPGDEGKTVEKSSRTIEGITADADLTITVVGTTAFVLDATTNTLYGGDGSRAEVPPDAVLQQASGDADAVTLATPTALVRVPIGGGDVVTTSAGGAAGSPAEPVYAAGCAYGAWSGSGRFVRDCPGEKDDLVQDVPGVDATSDLRFRVNRDVVVLNDVFGGAAWMASDSMQRVDNWQDITPPEGEGEEEEETTEETVQTTLPERTDVNTPPIAQDDDYGVRPGRTTVLPVLDNDTDADGDVLVASVSEVPGFGKVEPIHNGAALQITVPDDATGSTTFRYTADDGRDGEATATVTVTVHPADVNSPPLQKRVTPITVESGGTASYNVLPDWIDPDGDDIFLLDVVPDGGDEADFTSDGQITYRAIGGAQGRKDVPARVSDGTDTGNGVARYDIRPLGTTVPITNADHVVTRVGRSVTVAPLTNDTSSGSEPLRLTRVDDVDGATIVPDFADKTFTFTSQTPGTYYPQYLASAGPNSVPGLVRVDVLPESDEDLPPVAVRDIALLPSGGDVLVNVLSNDTDPSGGILVVQSVSVDPGSGVAAAVLGHETIRISDLSSIDQQVRVGYTISNGSQSASGEIVVIPVPAPSRLRPPVANDDQVVVRVGDTVTIPVLENDYHPNGDKIHVAPNLVPPLIAPEDGEAFVSEDAVRFRAGNEPGTVYATYEAVDSTGQRDAGYITIQILPRNDEANSAPRPRDLTARTLSGAKVEIPVPLDGIDEDGDSVELVGLADAPKKGRIVETGANTFTYEAFEDSVGVDTFSYRVRDSLGKEGTAPIQVGIAPAASTNQAPYAVRDAVVMRPGREVAVMVMANDSDPDGDLFGFAPDDAITLPEGVAGLKARTSGRYLLITAPDTEMNTSLEYAITDSRGLRASTSVQITVDENVPLQAPIARDDRVRAEDVQDDGTAEVDVRENDDDPDGTKSALAVALGAGGETAQVTRDGNVRVTVGEAPQLITYTVTDADGQQASAFLRVPALIELPPSLVSTTPVEVKSGESVELPLKKYVRAAGGKDVVITEAAKVSAAHADGAGLIKDQHTLVYTSAAGYFGADALTFEVTDGTGPDDPAGRKATLTIPITVLPPDNQPPTMVGATLNVAAGEDAATLDLAALATDPDPDDQGALTFRTAGAVPQGLTASVDGTTLKVAAAQDTAKGTTARLTVTADDGEAPPVEATIVVTVTASTRQLASANDDVIAESDQGSTESVPVLANDVNPFPNTPLTVTGAVLESGAAQVAVVGDRVEVSSAKDFVGVIVVRYRVMDATKDADRAVEGRIRITVQGRPAAPGKPVVSSVQSRTVVLSWTPPSDNGSRITGYTVSSFAGNYIKQCASTTCTLDGLTNNVEYNFTVTATNKVGTSDPSVPSETARPDVRPDTPAPPTLTFGDRSLSVAWSAPRTEGSPIESYTLEISPAPPSGIVQKTGVGGTSLVWEGLENGASYQVRVRAHNRAPDPSAFSPWSAAMVPAAPPAAPNAPSTKLLSPVGDQAQIEVSWNQPADNGDRISGYELRVKQGSSVVRTIPVPAGQTSQAVTVDASTTSYTFDVRATNKAGAGAYSDSSAPRRGVTPPGAPTGVAASEGDNTVGVTWQAGSSGGASAGEIRYEYSVNGGGWNSSWAAGGSGGSGTIGGGQVDNNGTYTVRVRAVSTVDGSEFQSGASNTSNSVAPYGQIGSPSAGASASGTNITYSWSSPGPNGRPVSTEVYVDGALISRDGSGSWTKGYGYSQTGSIEVRASSAGSSTTTASNSARTADPPPPRIWVTRGDYTPQGCNNGCYLFVVNWQDTNLGDVQVRCMRSDMNRGGSIQFGSAYTVSMNGAGSKQLGCWLGADGYDVWIDVVGWGGSVDTEKRDWPRRQ</sequence>
<feature type="domain" description="Fibronectin type-III" evidence="5">
    <location>
        <begin position="1468"/>
        <end position="1557"/>
    </location>
</feature>
<feature type="domain" description="Fibronectin type-III" evidence="5">
    <location>
        <begin position="1558"/>
        <end position="1649"/>
    </location>
</feature>
<dbReference type="InterPro" id="IPR003961">
    <property type="entry name" value="FN3_dom"/>
</dbReference>
<evidence type="ECO:0000313" key="7">
    <source>
        <dbReference type="Proteomes" id="UP000740605"/>
    </source>
</evidence>
<feature type="region of interest" description="Disordered" evidence="4">
    <location>
        <begin position="1913"/>
        <end position="1937"/>
    </location>
</feature>
<feature type="compositionally biased region" description="Acidic residues" evidence="4">
    <location>
        <begin position="370"/>
        <end position="380"/>
    </location>
</feature>
<organism evidence="6 7">
    <name type="scientific">Microbacterium flavum</name>
    <dbReference type="NCBI Taxonomy" id="415216"/>
    <lineage>
        <taxon>Bacteria</taxon>
        <taxon>Bacillati</taxon>
        <taxon>Actinomycetota</taxon>
        <taxon>Actinomycetes</taxon>
        <taxon>Micrococcales</taxon>
        <taxon>Microbacteriaceae</taxon>
        <taxon>Microbacterium</taxon>
    </lineage>
</organism>
<proteinExistence type="predicted"/>
<dbReference type="InterPro" id="IPR036116">
    <property type="entry name" value="FN3_sf"/>
</dbReference>
<dbReference type="Pfam" id="PF00041">
    <property type="entry name" value="fn3"/>
    <property type="match status" value="3"/>
</dbReference>
<feature type="region of interest" description="Disordered" evidence="4">
    <location>
        <begin position="1537"/>
        <end position="1566"/>
    </location>
</feature>
<name>A0ABS5XX47_9MICO</name>
<evidence type="ECO:0000256" key="4">
    <source>
        <dbReference type="SAM" id="MobiDB-lite"/>
    </source>
</evidence>
<dbReference type="NCBIfam" id="NF012211">
    <property type="entry name" value="tand_rpt_95"/>
    <property type="match status" value="2"/>
</dbReference>
<keyword evidence="7" id="KW-1185">Reference proteome</keyword>
<dbReference type="Proteomes" id="UP000740605">
    <property type="component" value="Unassembled WGS sequence"/>
</dbReference>
<feature type="region of interest" description="Disordered" evidence="4">
    <location>
        <begin position="363"/>
        <end position="407"/>
    </location>
</feature>
<evidence type="ECO:0000256" key="1">
    <source>
        <dbReference type="ARBA" id="ARBA00022737"/>
    </source>
</evidence>
<keyword evidence="2" id="KW-0378">Hydrolase</keyword>
<dbReference type="SMART" id="SM00060">
    <property type="entry name" value="FN3"/>
    <property type="match status" value="4"/>
</dbReference>
<feature type="region of interest" description="Disordered" evidence="4">
    <location>
        <begin position="1083"/>
        <end position="1106"/>
    </location>
</feature>
<gene>
    <name evidence="6" type="ORF">J0P97_13650</name>
</gene>
<feature type="compositionally biased region" description="Low complexity" evidence="4">
    <location>
        <begin position="1914"/>
        <end position="1931"/>
    </location>
</feature>
<dbReference type="PROSITE" id="PS50853">
    <property type="entry name" value="FN3"/>
    <property type="match status" value="3"/>
</dbReference>
<feature type="compositionally biased region" description="Acidic residues" evidence="4">
    <location>
        <begin position="1086"/>
        <end position="1103"/>
    </location>
</feature>
<dbReference type="SUPFAM" id="SSF49265">
    <property type="entry name" value="Fibronectin type III"/>
    <property type="match status" value="3"/>
</dbReference>
<dbReference type="InterPro" id="IPR050964">
    <property type="entry name" value="Striated_Muscle_Regulatory"/>
</dbReference>
<feature type="compositionally biased region" description="Polar residues" evidence="4">
    <location>
        <begin position="1833"/>
        <end position="1845"/>
    </location>
</feature>
<dbReference type="Gene3D" id="2.60.40.10">
    <property type="entry name" value="Immunoglobulins"/>
    <property type="match status" value="4"/>
</dbReference>
<dbReference type="RefSeq" id="WP_215488342.1">
    <property type="nucleotide sequence ID" value="NZ_BAAAPJ010000007.1"/>
</dbReference>
<comment type="caution">
    <text evidence="6">The sequence shown here is derived from an EMBL/GenBank/DDBJ whole genome shotgun (WGS) entry which is preliminary data.</text>
</comment>
<keyword evidence="3" id="KW-0119">Carbohydrate metabolism</keyword>
<dbReference type="Pfam" id="PF17963">
    <property type="entry name" value="Big_9"/>
    <property type="match status" value="6"/>
</dbReference>
<feature type="region of interest" description="Disordered" evidence="4">
    <location>
        <begin position="1833"/>
        <end position="1860"/>
    </location>
</feature>
<feature type="compositionally biased region" description="Polar residues" evidence="4">
    <location>
        <begin position="1537"/>
        <end position="1547"/>
    </location>
</feature>
<dbReference type="InterPro" id="IPR013783">
    <property type="entry name" value="Ig-like_fold"/>
</dbReference>
<accession>A0ABS5XX47</accession>
<dbReference type="CDD" id="cd00063">
    <property type="entry name" value="FN3"/>
    <property type="match status" value="3"/>
</dbReference>
<reference evidence="6 7" key="1">
    <citation type="submission" date="2021-03" db="EMBL/GenBank/DDBJ databases">
        <title>Microbacterium pauli sp. nov., isolated from microfiltered milk.</title>
        <authorList>
            <person name="Bellassi P."/>
            <person name="Fontana A."/>
            <person name="Callegari M.L."/>
            <person name="Lorenzo M."/>
            <person name="Cappa F."/>
        </authorList>
    </citation>
    <scope>NUCLEOTIDE SEQUENCE [LARGE SCALE GENOMIC DNA]</scope>
    <source>
        <strain evidence="6 7">DSM 18909</strain>
    </source>
</reference>
<keyword evidence="2" id="KW-0326">Glycosidase</keyword>
<evidence type="ECO:0000256" key="2">
    <source>
        <dbReference type="ARBA" id="ARBA00023295"/>
    </source>
</evidence>
<feature type="domain" description="Fibronectin type-III" evidence="5">
    <location>
        <begin position="1653"/>
        <end position="1751"/>
    </location>
</feature>